<accession>A0A0D3J7F6</accession>
<proteinExistence type="predicted"/>
<reference evidence="3" key="1">
    <citation type="journal article" date="2013" name="Nature">
        <title>Pan genome of the phytoplankton Emiliania underpins its global distribution.</title>
        <authorList>
            <person name="Read B.A."/>
            <person name="Kegel J."/>
            <person name="Klute M.J."/>
            <person name="Kuo A."/>
            <person name="Lefebvre S.C."/>
            <person name="Maumus F."/>
            <person name="Mayer C."/>
            <person name="Miller J."/>
            <person name="Monier A."/>
            <person name="Salamov A."/>
            <person name="Young J."/>
            <person name="Aguilar M."/>
            <person name="Claverie J.M."/>
            <person name="Frickenhaus S."/>
            <person name="Gonzalez K."/>
            <person name="Herman E.K."/>
            <person name="Lin Y.C."/>
            <person name="Napier J."/>
            <person name="Ogata H."/>
            <person name="Sarno A.F."/>
            <person name="Shmutz J."/>
            <person name="Schroeder D."/>
            <person name="de Vargas C."/>
            <person name="Verret F."/>
            <person name="von Dassow P."/>
            <person name="Valentin K."/>
            <person name="Van de Peer Y."/>
            <person name="Wheeler G."/>
            <person name="Dacks J.B."/>
            <person name="Delwiche C.F."/>
            <person name="Dyhrman S.T."/>
            <person name="Glockner G."/>
            <person name="John U."/>
            <person name="Richards T."/>
            <person name="Worden A.Z."/>
            <person name="Zhang X."/>
            <person name="Grigoriev I.V."/>
            <person name="Allen A.E."/>
            <person name="Bidle K."/>
            <person name="Borodovsky M."/>
            <person name="Bowler C."/>
            <person name="Brownlee C."/>
            <person name="Cock J.M."/>
            <person name="Elias M."/>
            <person name="Gladyshev V.N."/>
            <person name="Groth M."/>
            <person name="Guda C."/>
            <person name="Hadaegh A."/>
            <person name="Iglesias-Rodriguez M.D."/>
            <person name="Jenkins J."/>
            <person name="Jones B.M."/>
            <person name="Lawson T."/>
            <person name="Leese F."/>
            <person name="Lindquist E."/>
            <person name="Lobanov A."/>
            <person name="Lomsadze A."/>
            <person name="Malik S.B."/>
            <person name="Marsh M.E."/>
            <person name="Mackinder L."/>
            <person name="Mock T."/>
            <person name="Mueller-Roeber B."/>
            <person name="Pagarete A."/>
            <person name="Parker M."/>
            <person name="Probert I."/>
            <person name="Quesneville H."/>
            <person name="Raines C."/>
            <person name="Rensing S.A."/>
            <person name="Riano-Pachon D.M."/>
            <person name="Richier S."/>
            <person name="Rokitta S."/>
            <person name="Shiraiwa Y."/>
            <person name="Soanes D.M."/>
            <person name="van der Giezen M."/>
            <person name="Wahlund T.M."/>
            <person name="Williams B."/>
            <person name="Wilson W."/>
            <person name="Wolfe G."/>
            <person name="Wurch L.L."/>
        </authorList>
    </citation>
    <scope>NUCLEOTIDE SEQUENCE</scope>
</reference>
<dbReference type="KEGG" id="ehx:EMIHUDRAFT_451099"/>
<organism evidence="2 3">
    <name type="scientific">Emiliania huxleyi (strain CCMP1516)</name>
    <dbReference type="NCBI Taxonomy" id="280463"/>
    <lineage>
        <taxon>Eukaryota</taxon>
        <taxon>Haptista</taxon>
        <taxon>Haptophyta</taxon>
        <taxon>Prymnesiophyceae</taxon>
        <taxon>Isochrysidales</taxon>
        <taxon>Noelaerhabdaceae</taxon>
        <taxon>Emiliania</taxon>
    </lineage>
</organism>
<dbReference type="Gene3D" id="3.40.50.720">
    <property type="entry name" value="NAD(P)-binding Rossmann-like Domain"/>
    <property type="match status" value="1"/>
</dbReference>
<reference evidence="2" key="2">
    <citation type="submission" date="2024-10" db="UniProtKB">
        <authorList>
            <consortium name="EnsemblProtists"/>
        </authorList>
    </citation>
    <scope>IDENTIFICATION</scope>
</reference>
<feature type="domain" description="NAD(P)-binding" evidence="1">
    <location>
        <begin position="8"/>
        <end position="186"/>
    </location>
</feature>
<dbReference type="PaxDb" id="2903-EOD19441"/>
<dbReference type="EnsemblProtists" id="EOD19441">
    <property type="protein sequence ID" value="EOD19441"/>
    <property type="gene ID" value="EMIHUDRAFT_451099"/>
</dbReference>
<dbReference type="RefSeq" id="XP_005771870.1">
    <property type="nucleotide sequence ID" value="XM_005771813.1"/>
</dbReference>
<evidence type="ECO:0000313" key="3">
    <source>
        <dbReference type="Proteomes" id="UP000013827"/>
    </source>
</evidence>
<dbReference type="PANTHER" id="PTHR15020">
    <property type="entry name" value="FLAVIN REDUCTASE-RELATED"/>
    <property type="match status" value="1"/>
</dbReference>
<dbReference type="SUPFAM" id="SSF51735">
    <property type="entry name" value="NAD(P)-binding Rossmann-fold domains"/>
    <property type="match status" value="1"/>
</dbReference>
<evidence type="ECO:0000313" key="2">
    <source>
        <dbReference type="EnsemblProtists" id="EOD19441"/>
    </source>
</evidence>
<evidence type="ECO:0000259" key="1">
    <source>
        <dbReference type="Pfam" id="PF13460"/>
    </source>
</evidence>
<dbReference type="AlphaFoldDB" id="A0A0D3J7F6"/>
<dbReference type="HOGENOM" id="CLU_1153496_0_0_1"/>
<dbReference type="InterPro" id="IPR036291">
    <property type="entry name" value="NAD(P)-bd_dom_sf"/>
</dbReference>
<keyword evidence="3" id="KW-1185">Reference proteome</keyword>
<dbReference type="PANTHER" id="PTHR15020:SF50">
    <property type="entry name" value="UPF0659 PROTEIN YMR090W"/>
    <property type="match status" value="1"/>
</dbReference>
<sequence>MPVVAIVGATGKTGRWALKGAIERELEVRVLARSPDKLAPLLADLGGQSEDLDLEKITVVEGSVTDADKLETLMDGADVVMSFLGMTNPPEWVVSPGVEAVMGALLSLRKAGKTPPRFLSMSSIVLGDSAEQGRRAWGCFVAWLVPKVALKACFEDMQAAEDYILANRKAMGLSVTILRATVLKTSSFVKDYTDPVKTYKLVPVSDTAAKLSFFVEMQSVCEAFLDVATTGEYEDAEVSVFAA</sequence>
<dbReference type="Pfam" id="PF13460">
    <property type="entry name" value="NAD_binding_10"/>
    <property type="match status" value="1"/>
</dbReference>
<name>A0A0D3J7F6_EMIH1</name>
<dbReference type="InterPro" id="IPR016040">
    <property type="entry name" value="NAD(P)-bd_dom"/>
</dbReference>
<protein>
    <recommendedName>
        <fullName evidence="1">NAD(P)-binding domain-containing protein</fullName>
    </recommendedName>
</protein>
<dbReference type="GeneID" id="17265143"/>
<dbReference type="Proteomes" id="UP000013827">
    <property type="component" value="Unassembled WGS sequence"/>
</dbReference>